<proteinExistence type="predicted"/>
<reference evidence="2" key="1">
    <citation type="submission" date="2016-06" db="EMBL/GenBank/DDBJ databases">
        <title>Parallel loss of symbiosis genes in relatives of nitrogen-fixing non-legume Parasponia.</title>
        <authorList>
            <person name="Van Velzen R."/>
            <person name="Holmer R."/>
            <person name="Bu F."/>
            <person name="Rutten L."/>
            <person name="Van Zeijl A."/>
            <person name="Liu W."/>
            <person name="Santuari L."/>
            <person name="Cao Q."/>
            <person name="Sharma T."/>
            <person name="Shen D."/>
            <person name="Roswanjaya Y."/>
            <person name="Wardhani T."/>
            <person name="Kalhor M.S."/>
            <person name="Jansen J."/>
            <person name="Van den Hoogen J."/>
            <person name="Gungor B."/>
            <person name="Hartog M."/>
            <person name="Hontelez J."/>
            <person name="Verver J."/>
            <person name="Yang W.-C."/>
            <person name="Schijlen E."/>
            <person name="Repin R."/>
            <person name="Schilthuizen M."/>
            <person name="Schranz E."/>
            <person name="Heidstra R."/>
            <person name="Miyata K."/>
            <person name="Fedorova E."/>
            <person name="Kohlen W."/>
            <person name="Bisseling T."/>
            <person name="Smit S."/>
            <person name="Geurts R."/>
        </authorList>
    </citation>
    <scope>NUCLEOTIDE SEQUENCE [LARGE SCALE GENOMIC DNA]</scope>
    <source>
        <strain evidence="2">cv. WU1-14</strain>
    </source>
</reference>
<dbReference type="AlphaFoldDB" id="A0A2P5DN99"/>
<keyword evidence="2" id="KW-1185">Reference proteome</keyword>
<dbReference type="OrthoDB" id="10315380at2759"/>
<protein>
    <submittedName>
        <fullName evidence="1">Uncharacterized protein</fullName>
    </submittedName>
</protein>
<organism evidence="1 2">
    <name type="scientific">Parasponia andersonii</name>
    <name type="common">Sponia andersonii</name>
    <dbReference type="NCBI Taxonomy" id="3476"/>
    <lineage>
        <taxon>Eukaryota</taxon>
        <taxon>Viridiplantae</taxon>
        <taxon>Streptophyta</taxon>
        <taxon>Embryophyta</taxon>
        <taxon>Tracheophyta</taxon>
        <taxon>Spermatophyta</taxon>
        <taxon>Magnoliopsida</taxon>
        <taxon>eudicotyledons</taxon>
        <taxon>Gunneridae</taxon>
        <taxon>Pentapetalae</taxon>
        <taxon>rosids</taxon>
        <taxon>fabids</taxon>
        <taxon>Rosales</taxon>
        <taxon>Cannabaceae</taxon>
        <taxon>Parasponia</taxon>
    </lineage>
</organism>
<comment type="caution">
    <text evidence="1">The sequence shown here is derived from an EMBL/GenBank/DDBJ whole genome shotgun (WGS) entry which is preliminary data.</text>
</comment>
<dbReference type="Proteomes" id="UP000237105">
    <property type="component" value="Unassembled WGS sequence"/>
</dbReference>
<accession>A0A2P5DN99</accession>
<sequence length="99" mass="11433">NNLKCTYTHIQVKLCTRMHTHNDTYIQVPNLPGKSRYNINIHKTHLKPSNYMMTHSKQTARHVLQTVTTKYTVTSFALENGQFPKVNECTQCILKGLLC</sequence>
<dbReference type="EMBL" id="JXTB01000027">
    <property type="protein sequence ID" value="PON74761.1"/>
    <property type="molecule type" value="Genomic_DNA"/>
</dbReference>
<gene>
    <name evidence="1" type="ORF">PanWU01x14_048200</name>
</gene>
<feature type="non-terminal residue" evidence="1">
    <location>
        <position position="1"/>
    </location>
</feature>
<name>A0A2P5DN99_PARAD</name>
<evidence type="ECO:0000313" key="1">
    <source>
        <dbReference type="EMBL" id="PON74761.1"/>
    </source>
</evidence>
<evidence type="ECO:0000313" key="2">
    <source>
        <dbReference type="Proteomes" id="UP000237105"/>
    </source>
</evidence>